<evidence type="ECO:0000313" key="3">
    <source>
        <dbReference type="EMBL" id="MCR6675445.1"/>
    </source>
</evidence>
<gene>
    <name evidence="5" type="ORF">HV018_20445</name>
    <name evidence="2" type="ORF">HV245_03925</name>
    <name evidence="7" type="ORF">HV276_21695</name>
    <name evidence="6" type="ORF">HV284_16200</name>
    <name evidence="4" type="ORF">KJE03_09455</name>
    <name evidence="3" type="ORF">NVV43_07475</name>
</gene>
<name>A0A7H9KC93_9ESCH</name>
<feature type="compositionally biased region" description="Polar residues" evidence="1">
    <location>
        <begin position="15"/>
        <end position="34"/>
    </location>
</feature>
<feature type="region of interest" description="Disordered" evidence="1">
    <location>
        <begin position="1"/>
        <end position="43"/>
    </location>
</feature>
<reference evidence="4 12" key="2">
    <citation type="submission" date="2021-05" db="EMBL/GenBank/DDBJ databases">
        <title>Genome sequence of E. marmotae isolates.</title>
        <authorList>
            <person name="Binsker U."/>
            <person name="Hammerl J.A."/>
        </authorList>
    </citation>
    <scope>NUCLEOTIDE SEQUENCE [LARGE SCALE GENOMIC DNA]</scope>
    <source>
        <strain evidence="4 12">21-MO00586</strain>
    </source>
</reference>
<dbReference type="EMBL" id="JAHCRT010000005">
    <property type="protein sequence ID" value="MDQ9293703.1"/>
    <property type="molecule type" value="Genomic_DNA"/>
</dbReference>
<reference evidence="3" key="3">
    <citation type="submission" date="2022-07" db="EMBL/GenBank/DDBJ databases">
        <title>Diversity of ethanolamine utilization by human commensal Escherichia coli.</title>
        <authorList>
            <person name="Jubelin G."/>
        </authorList>
    </citation>
    <scope>NUCLEOTIDE SEQUENCE</scope>
    <source>
        <strain evidence="3">S1</strain>
    </source>
</reference>
<evidence type="ECO:0000313" key="6">
    <source>
        <dbReference type="EMBL" id="QLV02483.1"/>
    </source>
</evidence>
<proteinExistence type="predicted"/>
<evidence type="ECO:0000313" key="2">
    <source>
        <dbReference type="EMBL" id="MBA7897343.1"/>
    </source>
</evidence>
<dbReference type="EMBL" id="JABXPT010000002">
    <property type="protein sequence ID" value="MBA7897343.1"/>
    <property type="molecule type" value="Genomic_DNA"/>
</dbReference>
<evidence type="ECO:0000313" key="10">
    <source>
        <dbReference type="Proteomes" id="UP000512146"/>
    </source>
</evidence>
<evidence type="ECO:0000313" key="9">
    <source>
        <dbReference type="Proteomes" id="UP000512115"/>
    </source>
</evidence>
<dbReference type="Proteomes" id="UP000518474">
    <property type="component" value="Unassembled WGS sequence"/>
</dbReference>
<dbReference type="RefSeq" id="WP_032141470.1">
    <property type="nucleotide sequence ID" value="NZ_ADKG01000013.1"/>
</dbReference>
<evidence type="ECO:0000313" key="8">
    <source>
        <dbReference type="Proteomes" id="UP000510862"/>
    </source>
</evidence>
<reference evidence="8 9" key="1">
    <citation type="submission" date="2020-06" db="EMBL/GenBank/DDBJ databases">
        <title>REHAB project genomes.</title>
        <authorList>
            <person name="Shaw L.P."/>
        </authorList>
    </citation>
    <scope>NUCLEOTIDE SEQUENCE [LARGE SCALE GENOMIC DNA]</scope>
    <source>
        <strain evidence="5 8">RHB42-C09</strain>
        <strain evidence="2 11">RHBSTW-00604</strain>
        <strain evidence="7 10">RHBSTW-00777</strain>
        <strain evidence="6 9">RHBSTW-00814</strain>
    </source>
</reference>
<dbReference type="EMBL" id="JANPXH010000005">
    <property type="protein sequence ID" value="MCR6675445.1"/>
    <property type="molecule type" value="Genomic_DNA"/>
</dbReference>
<organism evidence="6 9">
    <name type="scientific">Escherichia marmotae</name>
    <dbReference type="NCBI Taxonomy" id="1499973"/>
    <lineage>
        <taxon>Bacteria</taxon>
        <taxon>Pseudomonadati</taxon>
        <taxon>Pseudomonadota</taxon>
        <taxon>Gammaproteobacteria</taxon>
        <taxon>Enterobacterales</taxon>
        <taxon>Enterobacteriaceae</taxon>
        <taxon>Escherichia</taxon>
    </lineage>
</organism>
<dbReference type="Proteomes" id="UP001235723">
    <property type="component" value="Unassembled WGS sequence"/>
</dbReference>
<dbReference type="Proteomes" id="UP001206878">
    <property type="component" value="Unassembled WGS sequence"/>
</dbReference>
<keyword evidence="12" id="KW-1185">Reference proteome</keyword>
<dbReference type="Proteomes" id="UP000510862">
    <property type="component" value="Chromosome"/>
</dbReference>
<dbReference type="GeneID" id="86948377"/>
<accession>A0A7H9KC93</accession>
<dbReference type="EMBL" id="CP056159">
    <property type="protein sequence ID" value="QLV02483.1"/>
    <property type="molecule type" value="Genomic_DNA"/>
</dbReference>
<evidence type="ECO:0000313" key="12">
    <source>
        <dbReference type="Proteomes" id="UP001235723"/>
    </source>
</evidence>
<evidence type="ECO:0000313" key="7">
    <source>
        <dbReference type="EMBL" id="QLX32180.1"/>
    </source>
</evidence>
<dbReference type="Proteomes" id="UP000512115">
    <property type="component" value="Chromosome"/>
</dbReference>
<evidence type="ECO:0000313" key="11">
    <source>
        <dbReference type="Proteomes" id="UP000518474"/>
    </source>
</evidence>
<evidence type="ECO:0000313" key="5">
    <source>
        <dbReference type="EMBL" id="QLP28888.1"/>
    </source>
</evidence>
<dbReference type="AlphaFoldDB" id="A0A7H9KC93"/>
<dbReference type="Proteomes" id="UP000512146">
    <property type="component" value="Chromosome"/>
</dbReference>
<protein>
    <submittedName>
        <fullName evidence="6">Uncharacterized protein</fullName>
    </submittedName>
</protein>
<evidence type="ECO:0000256" key="1">
    <source>
        <dbReference type="SAM" id="MobiDB-lite"/>
    </source>
</evidence>
<dbReference type="EMBL" id="CP058207">
    <property type="protein sequence ID" value="QLP28888.1"/>
    <property type="molecule type" value="Genomic_DNA"/>
</dbReference>
<dbReference type="EMBL" id="CP056165">
    <property type="protein sequence ID" value="QLX32180.1"/>
    <property type="molecule type" value="Genomic_DNA"/>
</dbReference>
<sequence length="71" mass="8138">MKVETTPAIGHQLEQYDTNQHSRNYMNNQLNNSKHAAPFPPENTNIRLRTAKENLPVPPANMDGKRFLHEA</sequence>
<evidence type="ECO:0000313" key="4">
    <source>
        <dbReference type="EMBL" id="MDQ9293703.1"/>
    </source>
</evidence>